<organism evidence="1 3">
    <name type="scientific">Arabidopsis thaliana x Arabidopsis arenosa</name>
    <dbReference type="NCBI Taxonomy" id="1240361"/>
    <lineage>
        <taxon>Eukaryota</taxon>
        <taxon>Viridiplantae</taxon>
        <taxon>Streptophyta</taxon>
        <taxon>Embryophyta</taxon>
        <taxon>Tracheophyta</taxon>
        <taxon>Spermatophyta</taxon>
        <taxon>Magnoliopsida</taxon>
        <taxon>eudicotyledons</taxon>
        <taxon>Gunneridae</taxon>
        <taxon>Pentapetalae</taxon>
        <taxon>rosids</taxon>
        <taxon>malvids</taxon>
        <taxon>Brassicales</taxon>
        <taxon>Brassicaceae</taxon>
        <taxon>Camelineae</taxon>
        <taxon>Arabidopsis</taxon>
    </lineage>
</organism>
<keyword evidence="3" id="KW-1185">Reference proteome</keyword>
<sequence length="60" mass="6902">MLSPESDSGRQRLKSVCFEYSSLHVFCFSQLLTCVDGDRVELIFLLRGQILLGFWAKTFL</sequence>
<comment type="caution">
    <text evidence="1">The sequence shown here is derived from an EMBL/GenBank/DDBJ whole genome shotgun (WGS) entry which is preliminary data.</text>
</comment>
<dbReference type="AlphaFoldDB" id="A0A8T1YXX6"/>
<evidence type="ECO:0000313" key="2">
    <source>
        <dbReference type="EMBL" id="KAG7576370.1"/>
    </source>
</evidence>
<proteinExistence type="predicted"/>
<dbReference type="Proteomes" id="UP000694240">
    <property type="component" value="Chromosome 11"/>
</dbReference>
<gene>
    <name evidence="2" type="ORF">ISN45_Aa03g007600</name>
    <name evidence="1" type="ORF">ISN45_Aa06g016670</name>
</gene>
<dbReference type="EMBL" id="JAEFBK010000011">
    <property type="protein sequence ID" value="KAG7550932.1"/>
    <property type="molecule type" value="Genomic_DNA"/>
</dbReference>
<evidence type="ECO:0000313" key="1">
    <source>
        <dbReference type="EMBL" id="KAG7550932.1"/>
    </source>
</evidence>
<accession>A0A8T1YXX6</accession>
<dbReference type="Proteomes" id="UP000694240">
    <property type="component" value="Chromosome 8"/>
</dbReference>
<reference evidence="1 3" key="1">
    <citation type="submission" date="2020-12" db="EMBL/GenBank/DDBJ databases">
        <title>Concerted genomic and epigenomic changes stabilize Arabidopsis allopolyploids.</title>
        <authorList>
            <person name="Chen Z."/>
        </authorList>
    </citation>
    <scope>NUCLEOTIDE SEQUENCE [LARGE SCALE GENOMIC DNA]</scope>
    <source>
        <strain evidence="1">Allo738</strain>
        <tissue evidence="1">Leaf</tissue>
    </source>
</reference>
<evidence type="ECO:0000313" key="3">
    <source>
        <dbReference type="Proteomes" id="UP000694240"/>
    </source>
</evidence>
<name>A0A8T1YXX6_9BRAS</name>
<dbReference type="EMBL" id="JAEFBK010000008">
    <property type="protein sequence ID" value="KAG7576370.1"/>
    <property type="molecule type" value="Genomic_DNA"/>
</dbReference>
<protein>
    <submittedName>
        <fullName evidence="1">Uncharacterized protein</fullName>
    </submittedName>
</protein>